<keyword evidence="2" id="KW-1185">Reference proteome</keyword>
<gene>
    <name evidence="1" type="ORF">EDEG_03813</name>
</gene>
<proteinExistence type="predicted"/>
<dbReference type="InParanoid" id="J8ZPN5"/>
<reference evidence="1 2" key="1">
    <citation type="submission" date="2011-08" db="EMBL/GenBank/DDBJ databases">
        <authorList>
            <person name="Liu Z.J."/>
            <person name="Shi F.L."/>
            <person name="Lu J.Q."/>
            <person name="Li M."/>
            <person name="Wang Z.L."/>
        </authorList>
    </citation>
    <scope>NUCLEOTIDE SEQUENCE [LARGE SCALE GENOMIC DNA]</scope>
    <source>
        <strain evidence="1 2">USNM 41457</strain>
    </source>
</reference>
<evidence type="ECO:0000313" key="1">
    <source>
        <dbReference type="EMBL" id="EJW01643.1"/>
    </source>
</evidence>
<accession>J8ZPN5</accession>
<evidence type="ECO:0000313" key="2">
    <source>
        <dbReference type="Proteomes" id="UP000003163"/>
    </source>
</evidence>
<dbReference type="EMBL" id="AFBI03000128">
    <property type="protein sequence ID" value="EJW01643.1"/>
    <property type="molecule type" value="Genomic_DNA"/>
</dbReference>
<name>J8ZPN5_EDHAE</name>
<dbReference type="Proteomes" id="UP000003163">
    <property type="component" value="Unassembled WGS sequence"/>
</dbReference>
<organism evidence="1 2">
    <name type="scientific">Edhazardia aedis (strain USNM 41457)</name>
    <name type="common">Microsporidian parasite</name>
    <dbReference type="NCBI Taxonomy" id="1003232"/>
    <lineage>
        <taxon>Eukaryota</taxon>
        <taxon>Fungi</taxon>
        <taxon>Fungi incertae sedis</taxon>
        <taxon>Microsporidia</taxon>
        <taxon>Edhazardia</taxon>
    </lineage>
</organism>
<dbReference type="VEuPathDB" id="MicrosporidiaDB:EDEG_03813"/>
<sequence>MLTFIPVHLSNAISAAIKIDNNGKEYIVIARNTSIYVRNIDMSLLCKIDIGECAEQLIYLPGKLSQSFIELIDNLHENHTEDSVSNLNFRKEKIELVKTLFKEISTECSREKIDIKCKNYNYDDLTSPFFERAQSYYIENSKEYKNSPNDNVGDISVNFPFNIAILCKKRFIYFIDNFVFAEEHNFLDSEEYFIKSDFCKKYIFALTSTGRIFARYLSEEFINTKILEFLLDHKVGTNLLLTGSKNSSFYKNKYQTQKSDKYIKIINILETFGSVITQRTNKDYEIKLYTNTFEHYNVLDFIIHRGTFYALHTQQENILKTYDTNSFISVFKVEDVKINYIETINAGHSIKIAILSDEIISFDNKYIKKNVFSFSNEDIWDLSNDKNTTKTDYQTKKNLSFDYSFGNLSGSNFNLFNKGDDQQCKSYNVKNNNSPAPNKNHDNESYERICKISGPKIKTISKTSNGLLVQFEDHEIVKINKKFKCTKIGFIRVLSDGIIHLGKGLFYAFSFYSDSLLFSYSKNCINDVQSKKVLSFPKLYEEIYHDDGLGASKHQFSYNNVKTKTSNVNRHKNTHKIQNSNHKNTINNLIRKKRDLSSFLSSIFILKRKKNIFLTGKIHKLENSLICPYNKENNIYYKINFYSKNYQRLLRFENTITHIFHFGVYIFIGWQDKSCIYDLSICKIIRVFYAQIIGLNVGIKELNQGDMVNFKEKKLENPQKIIDYEKFAKILENKKNKIFLDFKNVNDVHKNELPMIILENSIVLGSETIYLDFKVIKESSFQNFTLIYGQKNQNFSFYLFENHDLISETSTKSNISSFILKNNAILVSFNNNSFIEYDFSFNEIHKANIDTFTFGLFVDISSSDNLHCKNHETTKNKLILCEENVQNFVFNNMKLDLKSNKEKNINTISFITSETFNTENNIESKSNTSDEKPELFWITAFGKIFSYQNRKFTYIYDYEMPIYSAVVTYNFKLIFLSDKVFIYDPYNSERHVLFDKKFHNICTSKNNLFFANNRSIYFCDTDFKNYSTEYIKNKRMIKFAEEKSNLKLLGSIYIDKNQKTLQENVFLSDTQKTKISFIPKLHNSLKIKNHIKKHIPEKDYSNRHNFNYIDEYKYIERNLNKSKNLKNVDGINVCKNTSAYKSILIITKNNGNRIKISFYNQILECATIMNKNILISALNRLQNYTNCLKMFWITKNEIQEVLTFQFQSPINNLASSDQYFVISFFNEVKIYSTYKCNDTILRDRGEENLITVDLKDKKVDQNNISKNLPILEIAHSSTITTVDGNKIPNCSTSRSKKISLTSKNKKNIRKISISAHKNQKKSTENPTYSKCDENNVEKSLEFKNEINKTNFIQKKNIEFKKHIKITEIAFLRKFTSINYIKLEKFFNSTYLAVCDAHSGIYLYVLKKEKCHEIDHIDIKTRKVEFLDSENIIFISDHSYLLFYNMKIKKIIYSFMYSFVIVDIIVKRPTKFDNSLEIYITSENGSLYKCKI</sequence>
<dbReference type="HOGENOM" id="CLU_249143_0_0_1"/>
<reference evidence="2" key="2">
    <citation type="submission" date="2015-07" db="EMBL/GenBank/DDBJ databases">
        <title>Contrasting host-pathogen interactions and genome evolution in two generalist and specialist microsporidian pathogens of mosquitoes.</title>
        <authorList>
            <consortium name="The Broad Institute Genomics Platform"/>
            <consortium name="The Broad Institute Genome Sequencing Center for Infectious Disease"/>
            <person name="Cuomo C.A."/>
            <person name="Sanscrainte N.D."/>
            <person name="Goldberg J.M."/>
            <person name="Heiman D."/>
            <person name="Young S."/>
            <person name="Zeng Q."/>
            <person name="Becnel J.J."/>
            <person name="Birren B.W."/>
        </authorList>
    </citation>
    <scope>NUCLEOTIDE SEQUENCE [LARGE SCALE GENOMIC DNA]</scope>
    <source>
        <strain evidence="2">USNM 41457</strain>
    </source>
</reference>
<protein>
    <submittedName>
        <fullName evidence="1">Uncharacterized protein</fullName>
    </submittedName>
</protein>
<comment type="caution">
    <text evidence="1">The sequence shown here is derived from an EMBL/GenBank/DDBJ whole genome shotgun (WGS) entry which is preliminary data.</text>
</comment>